<feature type="domain" description="DUF1023" evidence="1">
    <location>
        <begin position="375"/>
        <end position="462"/>
    </location>
</feature>
<dbReference type="ESTHER" id="nocas-u5eb04">
    <property type="family name" value="Duf_1023"/>
</dbReference>
<sequence>MRPTLPQLDGWNLDGLHRAADAARANADVVSTSVDDCSRAVSTTGSWFGQTRDAAGRRIDEEVDHGYEVRTVLLRIADDAEDAYLGLKHARTYVLDQRDLAVGQGFTVESDGRVSHTDPEKEGAAGVFQLNLFGGLDEIERLDGQFGTSLKESLADLTAIRDGQPDITLADGSIQDPDTVATQLAGMSADERATFLAGLSPEAQRQLVIAAPEKLGNLNGVPFAMRIDANEINIRNALTAEKAKPNPDSSRVKQLEAMLAPIPNPDGAGDRDTVAAATGDGATPRLDMVDRKFVMFSQEGNGRMIEMLGTMKSGAPGVGVYVPGTSTNLNGSGSNHVAAWNLADQTGGPIFLYMEGDFPQSLTSLSDGAPSPSFAADMAPKLVDFGREIDREVAATSPGTPVTYVGHSYGGSIVGSAEQLGLRADRIVHASSAGTGVFDTGWNNPNPNVQRYSMTAPGDLIGVVQSYPEGGLTIPGGIHLPGNPHASEILGGDPDEAPGVIRLDTGYYSDRSADHAGEVVFGTDGHGEYWDDPGSTAFQNIVGVIEGSSATAYVERGIETSYVDIGLGDNGNGGKESFDAAKAAAAQQAAKALGIDIDPYAGPRVTDNPDRGARIGIR</sequence>
<dbReference type="GeneID" id="91515996"/>
<dbReference type="EMBL" id="BAFO02000034">
    <property type="protein sequence ID" value="GAD87287.1"/>
    <property type="molecule type" value="Genomic_DNA"/>
</dbReference>
<dbReference type="RefSeq" id="WP_022567219.1">
    <property type="nucleotide sequence ID" value="NZ_BAFO02000034.1"/>
</dbReference>
<dbReference type="InterPro" id="IPR010427">
    <property type="entry name" value="DUF1023"/>
</dbReference>
<evidence type="ECO:0000313" key="2">
    <source>
        <dbReference type="EMBL" id="GAD87287.1"/>
    </source>
</evidence>
<proteinExistence type="predicted"/>
<evidence type="ECO:0000259" key="1">
    <source>
        <dbReference type="Pfam" id="PF06259"/>
    </source>
</evidence>
<keyword evidence="3" id="KW-1185">Reference proteome</keyword>
<organism evidence="2 3">
    <name type="scientific">Nocardia asteroides NBRC 15531</name>
    <dbReference type="NCBI Taxonomy" id="1110697"/>
    <lineage>
        <taxon>Bacteria</taxon>
        <taxon>Bacillati</taxon>
        <taxon>Actinomycetota</taxon>
        <taxon>Actinomycetes</taxon>
        <taxon>Mycobacteriales</taxon>
        <taxon>Nocardiaceae</taxon>
        <taxon>Nocardia</taxon>
    </lineage>
</organism>
<dbReference type="OrthoDB" id="5969911at2"/>
<reference evidence="2 3" key="1">
    <citation type="journal article" date="2014" name="BMC Genomics">
        <title>Genome based analysis of type-I polyketide synthase and nonribosomal peptide synthetase gene clusters in seven strains of five representative Nocardia species.</title>
        <authorList>
            <person name="Komaki H."/>
            <person name="Ichikawa N."/>
            <person name="Hosoyama A."/>
            <person name="Takahashi-Nakaguchi A."/>
            <person name="Matsuzawa T."/>
            <person name="Suzuki K."/>
            <person name="Fujita N."/>
            <person name="Gonoi T."/>
        </authorList>
    </citation>
    <scope>NUCLEOTIDE SEQUENCE [LARGE SCALE GENOMIC DNA]</scope>
    <source>
        <strain evidence="2 3">NBRC 15531</strain>
    </source>
</reference>
<gene>
    <name evidence="2" type="ORF">NCAST_34_04170</name>
</gene>
<protein>
    <recommendedName>
        <fullName evidence="1">DUF1023 domain-containing protein</fullName>
    </recommendedName>
</protein>
<dbReference type="AlphaFoldDB" id="U5EB04"/>
<dbReference type="eggNOG" id="COG1075">
    <property type="taxonomic scope" value="Bacteria"/>
</dbReference>
<dbReference type="STRING" id="1824.SAMN05444423_104362"/>
<dbReference type="Proteomes" id="UP000017048">
    <property type="component" value="Unassembled WGS sequence"/>
</dbReference>
<name>U5EB04_NOCAS</name>
<evidence type="ECO:0000313" key="3">
    <source>
        <dbReference type="Proteomes" id="UP000017048"/>
    </source>
</evidence>
<dbReference type="Pfam" id="PF06259">
    <property type="entry name" value="Abhydrolase_8"/>
    <property type="match status" value="1"/>
</dbReference>
<accession>U5EB04</accession>
<comment type="caution">
    <text evidence="2">The sequence shown here is derived from an EMBL/GenBank/DDBJ whole genome shotgun (WGS) entry which is preliminary data.</text>
</comment>